<dbReference type="HOGENOM" id="CLU_3051297_0_0_1"/>
<accession>A0A0C9ZR24</accession>
<reference evidence="2" key="2">
    <citation type="submission" date="2015-01" db="EMBL/GenBank/DDBJ databases">
        <title>Evolutionary Origins and Diversification of the Mycorrhizal Mutualists.</title>
        <authorList>
            <consortium name="DOE Joint Genome Institute"/>
            <consortium name="Mycorrhizal Genomics Consortium"/>
            <person name="Kohler A."/>
            <person name="Kuo A."/>
            <person name="Nagy L.G."/>
            <person name="Floudas D."/>
            <person name="Copeland A."/>
            <person name="Barry K.W."/>
            <person name="Cichocki N."/>
            <person name="Veneault-Fourrey C."/>
            <person name="LaButti K."/>
            <person name="Lindquist E.A."/>
            <person name="Lipzen A."/>
            <person name="Lundell T."/>
            <person name="Morin E."/>
            <person name="Murat C."/>
            <person name="Riley R."/>
            <person name="Ohm R."/>
            <person name="Sun H."/>
            <person name="Tunlid A."/>
            <person name="Henrissat B."/>
            <person name="Grigoriev I.V."/>
            <person name="Hibbett D.S."/>
            <person name="Martin F."/>
        </authorList>
    </citation>
    <scope>NUCLEOTIDE SEQUENCE [LARGE SCALE GENOMIC DNA]</scope>
    <source>
        <strain evidence="2">441</strain>
    </source>
</reference>
<keyword evidence="2" id="KW-1185">Reference proteome</keyword>
<gene>
    <name evidence="1" type="ORF">PISMIDRAFT_673505</name>
</gene>
<dbReference type="EMBL" id="KN833692">
    <property type="protein sequence ID" value="KIK28494.1"/>
    <property type="molecule type" value="Genomic_DNA"/>
</dbReference>
<protein>
    <submittedName>
        <fullName evidence="1">Uncharacterized protein</fullName>
    </submittedName>
</protein>
<evidence type="ECO:0000313" key="1">
    <source>
        <dbReference type="EMBL" id="KIK28494.1"/>
    </source>
</evidence>
<sequence length="54" mass="5998">MRALLQGEPSTNHRLQLSYSAIASPVACDAFRIVCSNRAQSCRQAKRPLLAQRL</sequence>
<reference evidence="1 2" key="1">
    <citation type="submission" date="2014-04" db="EMBL/GenBank/DDBJ databases">
        <authorList>
            <consortium name="DOE Joint Genome Institute"/>
            <person name="Kuo A."/>
            <person name="Kohler A."/>
            <person name="Costa M.D."/>
            <person name="Nagy L.G."/>
            <person name="Floudas D."/>
            <person name="Copeland A."/>
            <person name="Barry K.W."/>
            <person name="Cichocki N."/>
            <person name="Veneault-Fourrey C."/>
            <person name="LaButti K."/>
            <person name="Lindquist E.A."/>
            <person name="Lipzen A."/>
            <person name="Lundell T."/>
            <person name="Morin E."/>
            <person name="Murat C."/>
            <person name="Sun H."/>
            <person name="Tunlid A."/>
            <person name="Henrissat B."/>
            <person name="Grigoriev I.V."/>
            <person name="Hibbett D.S."/>
            <person name="Martin F."/>
            <person name="Nordberg H.P."/>
            <person name="Cantor M.N."/>
            <person name="Hua S.X."/>
        </authorList>
    </citation>
    <scope>NUCLEOTIDE SEQUENCE [LARGE SCALE GENOMIC DNA]</scope>
    <source>
        <strain evidence="1 2">441</strain>
    </source>
</reference>
<organism evidence="1 2">
    <name type="scientific">Pisolithus microcarpus 441</name>
    <dbReference type="NCBI Taxonomy" id="765257"/>
    <lineage>
        <taxon>Eukaryota</taxon>
        <taxon>Fungi</taxon>
        <taxon>Dikarya</taxon>
        <taxon>Basidiomycota</taxon>
        <taxon>Agaricomycotina</taxon>
        <taxon>Agaricomycetes</taxon>
        <taxon>Agaricomycetidae</taxon>
        <taxon>Boletales</taxon>
        <taxon>Sclerodermatineae</taxon>
        <taxon>Pisolithaceae</taxon>
        <taxon>Pisolithus</taxon>
    </lineage>
</organism>
<name>A0A0C9ZR24_9AGAM</name>
<proteinExistence type="predicted"/>
<dbReference type="Proteomes" id="UP000054018">
    <property type="component" value="Unassembled WGS sequence"/>
</dbReference>
<evidence type="ECO:0000313" key="2">
    <source>
        <dbReference type="Proteomes" id="UP000054018"/>
    </source>
</evidence>
<dbReference type="AlphaFoldDB" id="A0A0C9ZR24"/>